<dbReference type="PRINTS" id="PR00463">
    <property type="entry name" value="EP450I"/>
</dbReference>
<reference evidence="17 18" key="1">
    <citation type="journal article" date="2021" name="Comput. Struct. Biotechnol. J.">
        <title>De novo genome assembly of the potent medicinal plant Rehmannia glutinosa using nanopore technology.</title>
        <authorList>
            <person name="Ma L."/>
            <person name="Dong C."/>
            <person name="Song C."/>
            <person name="Wang X."/>
            <person name="Zheng X."/>
            <person name="Niu Y."/>
            <person name="Chen S."/>
            <person name="Feng W."/>
        </authorList>
    </citation>
    <scope>NUCLEOTIDE SEQUENCE [LARGE SCALE GENOMIC DNA]</scope>
    <source>
        <strain evidence="17">DH-2019</strain>
    </source>
</reference>
<evidence type="ECO:0000256" key="5">
    <source>
        <dbReference type="ARBA" id="ARBA00022617"/>
    </source>
</evidence>
<dbReference type="InterPro" id="IPR002401">
    <property type="entry name" value="Cyt_P450_E_grp-I"/>
</dbReference>
<dbReference type="Gene3D" id="3.90.1800.10">
    <property type="entry name" value="RNA polymerase alpha subunit dimerisation domain"/>
    <property type="match status" value="1"/>
</dbReference>
<dbReference type="Pfam" id="PF04560">
    <property type="entry name" value="RNA_pol_Rpb2_7"/>
    <property type="match status" value="1"/>
</dbReference>
<dbReference type="SUPFAM" id="SSF64484">
    <property type="entry name" value="beta and beta-prime subunits of DNA dependent RNA-polymerase"/>
    <property type="match status" value="1"/>
</dbReference>
<dbReference type="InterPro" id="IPR017972">
    <property type="entry name" value="Cyt_P450_CS"/>
</dbReference>
<dbReference type="PRINTS" id="PR00385">
    <property type="entry name" value="P450"/>
</dbReference>
<evidence type="ECO:0000256" key="12">
    <source>
        <dbReference type="ARBA" id="ARBA00023163"/>
    </source>
</evidence>
<dbReference type="InterPro" id="IPR037033">
    <property type="entry name" value="DNA-dir_RNAP_su2_hyb_sf"/>
</dbReference>
<dbReference type="SUPFAM" id="SSF48264">
    <property type="entry name" value="Cytochrome P450"/>
    <property type="match status" value="1"/>
</dbReference>
<dbReference type="PANTHER" id="PTHR47950:SF14">
    <property type="entry name" value="CYTOCHROME P450 76A2-LIKE ISOFORM X1"/>
    <property type="match status" value="1"/>
</dbReference>
<keyword evidence="14" id="KW-1133">Transmembrane helix</keyword>
<feature type="transmembrane region" description="Helical" evidence="14">
    <location>
        <begin position="114"/>
        <end position="133"/>
    </location>
</feature>
<feature type="domain" description="RNA polymerase Rpb2" evidence="16">
    <location>
        <begin position="55"/>
        <end position="102"/>
    </location>
</feature>
<dbReference type="Pfam" id="PF00562">
    <property type="entry name" value="RNA_pol_Rpb2_6"/>
    <property type="match status" value="1"/>
</dbReference>
<dbReference type="EC" id="2.7.7.6" evidence="3"/>
<keyword evidence="14" id="KW-0472">Membrane</keyword>
<dbReference type="Proteomes" id="UP001318860">
    <property type="component" value="Unassembled WGS sequence"/>
</dbReference>
<dbReference type="Pfam" id="PF00067">
    <property type="entry name" value="p450"/>
    <property type="match status" value="1"/>
</dbReference>
<evidence type="ECO:0000256" key="13">
    <source>
        <dbReference type="RuleBase" id="RU000461"/>
    </source>
</evidence>
<sequence>MYNGHTGRQLTAMIFLGPTYYQRLKHMVDNKIHSRGRGPVQILTRQPAEGRSRDGGLRFGEMERDCMIAHGAAHFLKERLFDQSDAYRIHTCEKCGLIAIANLKKLSFDTHMDWAWTFLVCCIGLLGPAVILLRRRGSTTAARLPPGPPGWPVFGNMFDLGSMPHKTIAGLKQDYGPVIWLRIGSINTMVLLSAQSAGELFKNHDANFAERTITEVMRAHDFHKAAISLSPYGSYWRVMKRIMTVEMLVHKRIRETEQIRRRCIVDMVEWINKEAAAAESGRVHVARFVFLASFNMLGNLMLSKDLVSPDSVEGSEFFEAMIEMMEWSGHPNIVDLFPWLKWLDPQGLRRNAERGMGKTLEIVGGFVSERLKERQSNEERTNKDFLEVLLECEKTGKDEGHKISNHDLNEIFLAGSETTSSSTEWAMVELLSHPEVMNKAKNELAQVVGKNNKFEESHIENLPYLQAVMKETLRLHPPIPFLVPRRAIEETNFMGYQIPKDTQLFVNAWAIGRDPDCWDEPLSFKPERFLGSKIDYKGQNFELIPFGAGRRICAGIPLAHRMLHLVLGTLLHEFEWRVDEIGRNGMMDTRERMGVTVRKLVPLKAIPRKCST</sequence>
<evidence type="ECO:0000256" key="14">
    <source>
        <dbReference type="SAM" id="Phobius"/>
    </source>
</evidence>
<proteinExistence type="inferred from homology"/>
<dbReference type="Gene3D" id="2.40.270.10">
    <property type="entry name" value="DNA-directed RNA polymerase, subunit 2, domain 6"/>
    <property type="match status" value="1"/>
</dbReference>
<evidence type="ECO:0000256" key="9">
    <source>
        <dbReference type="ARBA" id="ARBA00023002"/>
    </source>
</evidence>
<accession>A0ABR0VM11</accession>
<dbReference type="InterPro" id="IPR007120">
    <property type="entry name" value="DNA-dir_RNAP_su2_dom"/>
</dbReference>
<evidence type="ECO:0000256" key="3">
    <source>
        <dbReference type="ARBA" id="ARBA00012418"/>
    </source>
</evidence>
<name>A0ABR0VM11_REHGL</name>
<evidence type="ECO:0000256" key="2">
    <source>
        <dbReference type="ARBA" id="ARBA00010617"/>
    </source>
</evidence>
<evidence type="ECO:0000259" key="16">
    <source>
        <dbReference type="Pfam" id="PF04560"/>
    </source>
</evidence>
<evidence type="ECO:0000256" key="8">
    <source>
        <dbReference type="ARBA" id="ARBA00022723"/>
    </source>
</evidence>
<evidence type="ECO:0000256" key="4">
    <source>
        <dbReference type="ARBA" id="ARBA00022478"/>
    </source>
</evidence>
<dbReference type="EMBL" id="JABTTQ020001133">
    <property type="protein sequence ID" value="KAK6134815.1"/>
    <property type="molecule type" value="Genomic_DNA"/>
</dbReference>
<keyword evidence="12" id="KW-0804">Transcription</keyword>
<evidence type="ECO:0000313" key="18">
    <source>
        <dbReference type="Proteomes" id="UP001318860"/>
    </source>
</evidence>
<dbReference type="InterPro" id="IPR007641">
    <property type="entry name" value="RNA_pol_Rpb2_7"/>
</dbReference>
<keyword evidence="14" id="KW-0812">Transmembrane</keyword>
<gene>
    <name evidence="17" type="ORF">DH2020_031441</name>
</gene>
<evidence type="ECO:0000256" key="1">
    <source>
        <dbReference type="ARBA" id="ARBA00004167"/>
    </source>
</evidence>
<keyword evidence="18" id="KW-1185">Reference proteome</keyword>
<evidence type="ECO:0000259" key="15">
    <source>
        <dbReference type="Pfam" id="PF00562"/>
    </source>
</evidence>
<evidence type="ECO:0000256" key="11">
    <source>
        <dbReference type="ARBA" id="ARBA00023033"/>
    </source>
</evidence>
<dbReference type="PANTHER" id="PTHR47950">
    <property type="entry name" value="CYTOCHROME P450, FAMILY 76, SUBFAMILY C, POLYPEPTIDE 5-RELATED"/>
    <property type="match status" value="1"/>
</dbReference>
<keyword evidence="6" id="KW-0808">Transferase</keyword>
<dbReference type="PROSITE" id="PS00086">
    <property type="entry name" value="CYTOCHROME_P450"/>
    <property type="match status" value="1"/>
</dbReference>
<comment type="caution">
    <text evidence="17">The sequence shown here is derived from an EMBL/GenBank/DDBJ whole genome shotgun (WGS) entry which is preliminary data.</text>
</comment>
<organism evidence="17 18">
    <name type="scientific">Rehmannia glutinosa</name>
    <name type="common">Chinese foxglove</name>
    <dbReference type="NCBI Taxonomy" id="99300"/>
    <lineage>
        <taxon>Eukaryota</taxon>
        <taxon>Viridiplantae</taxon>
        <taxon>Streptophyta</taxon>
        <taxon>Embryophyta</taxon>
        <taxon>Tracheophyta</taxon>
        <taxon>Spermatophyta</taxon>
        <taxon>Magnoliopsida</taxon>
        <taxon>eudicotyledons</taxon>
        <taxon>Gunneridae</taxon>
        <taxon>Pentapetalae</taxon>
        <taxon>asterids</taxon>
        <taxon>lamiids</taxon>
        <taxon>Lamiales</taxon>
        <taxon>Orobanchaceae</taxon>
        <taxon>Rehmannieae</taxon>
        <taxon>Rehmannia</taxon>
    </lineage>
</organism>
<comment type="similarity">
    <text evidence="2 13">Belongs to the cytochrome P450 family.</text>
</comment>
<keyword evidence="9 13" id="KW-0560">Oxidoreductase</keyword>
<dbReference type="Gene3D" id="1.10.630.10">
    <property type="entry name" value="Cytochrome P450"/>
    <property type="match status" value="1"/>
</dbReference>
<dbReference type="InterPro" id="IPR036396">
    <property type="entry name" value="Cyt_P450_sf"/>
</dbReference>
<evidence type="ECO:0000256" key="10">
    <source>
        <dbReference type="ARBA" id="ARBA00023004"/>
    </source>
</evidence>
<keyword evidence="10 13" id="KW-0408">Iron</keyword>
<keyword evidence="8 13" id="KW-0479">Metal-binding</keyword>
<dbReference type="CDD" id="cd11073">
    <property type="entry name" value="CYP76-like"/>
    <property type="match status" value="1"/>
</dbReference>
<keyword evidence="4" id="KW-0240">DNA-directed RNA polymerase</keyword>
<keyword evidence="7" id="KW-0548">Nucleotidyltransferase</keyword>
<keyword evidence="5 13" id="KW-0349">Heme</keyword>
<dbReference type="InterPro" id="IPR001128">
    <property type="entry name" value="Cyt_P450"/>
</dbReference>
<evidence type="ECO:0000256" key="7">
    <source>
        <dbReference type="ARBA" id="ARBA00022695"/>
    </source>
</evidence>
<feature type="domain" description="DNA-directed RNA polymerase subunit 2 hybrid-binding" evidence="15">
    <location>
        <begin position="1"/>
        <end position="53"/>
    </location>
</feature>
<evidence type="ECO:0000256" key="6">
    <source>
        <dbReference type="ARBA" id="ARBA00022679"/>
    </source>
</evidence>
<keyword evidence="11 13" id="KW-0503">Monooxygenase</keyword>
<evidence type="ECO:0000313" key="17">
    <source>
        <dbReference type="EMBL" id="KAK6134815.1"/>
    </source>
</evidence>
<protein>
    <recommendedName>
        <fullName evidence="3">DNA-directed RNA polymerase</fullName>
        <ecNumber evidence="3">2.7.7.6</ecNumber>
    </recommendedName>
</protein>
<comment type="subcellular location">
    <subcellularLocation>
        <location evidence="1">Membrane</location>
        <topology evidence="1">Single-pass membrane protein</topology>
    </subcellularLocation>
</comment>